<dbReference type="GO" id="GO:0006508">
    <property type="term" value="P:proteolysis"/>
    <property type="evidence" value="ECO:0007669"/>
    <property type="project" value="UniProtKB-KW"/>
</dbReference>
<feature type="transmembrane region" description="Helical" evidence="1">
    <location>
        <begin position="12"/>
        <end position="37"/>
    </location>
</feature>
<keyword evidence="1" id="KW-1133">Transmembrane helix</keyword>
<keyword evidence="3" id="KW-0378">Hydrolase</keyword>
<keyword evidence="4" id="KW-1185">Reference proteome</keyword>
<dbReference type="GO" id="GO:0008233">
    <property type="term" value="F:peptidase activity"/>
    <property type="evidence" value="ECO:0007669"/>
    <property type="project" value="UniProtKB-KW"/>
</dbReference>
<dbReference type="SUPFAM" id="SSF117892">
    <property type="entry name" value="Band 7/SPFH domain"/>
    <property type="match status" value="1"/>
</dbReference>
<dbReference type="Proteomes" id="UP001157946">
    <property type="component" value="Unassembled WGS sequence"/>
</dbReference>
<dbReference type="PANTHER" id="PTHR23222">
    <property type="entry name" value="PROHIBITIN"/>
    <property type="match status" value="1"/>
</dbReference>
<dbReference type="EMBL" id="FXTU01000013">
    <property type="protein sequence ID" value="SMP35450.1"/>
    <property type="molecule type" value="Genomic_DNA"/>
</dbReference>
<sequence length="272" mass="31117">MPVKSHKKRKKQWIGFAAVLVCYILIVLLLGSCLSMVDAGYQGVVFNFFSGVQPQVLEDGLHLHWPWESVTAYPVSTEMATFAKGQAVSVVSKDGQRVQIDVFMSYHLQPAHLPGLMQRLHQEDWEDARQQILRGRLQAAMQTVALRHSVVSLFATQREAVCREIEAEVRRELAKDGIGLEGLALTDLRVDERMRQRLQKLVESDIEHQYILRETANKEQLARQRLSEAETSRKVALIEAQGEAEANRLINQSLTPELMRYYQREHVKSRTN</sequence>
<dbReference type="CDD" id="cd03401">
    <property type="entry name" value="SPFH_prohibitin"/>
    <property type="match status" value="1"/>
</dbReference>
<gene>
    <name evidence="3" type="ORF">SAMN06265361_1133</name>
</gene>
<protein>
    <submittedName>
        <fullName evidence="3">Regulator of protease activity HflC, stomatin/prohibitin superfamily</fullName>
    </submittedName>
</protein>
<comment type="caution">
    <text evidence="3">The sequence shown here is derived from an EMBL/GenBank/DDBJ whole genome shotgun (WGS) entry which is preliminary data.</text>
</comment>
<dbReference type="PANTHER" id="PTHR23222:SF0">
    <property type="entry name" value="PROHIBITIN 1"/>
    <property type="match status" value="1"/>
</dbReference>
<dbReference type="InterPro" id="IPR000163">
    <property type="entry name" value="Prohibitin"/>
</dbReference>
<reference evidence="3" key="1">
    <citation type="submission" date="2017-05" db="EMBL/GenBank/DDBJ databases">
        <authorList>
            <person name="Varghese N."/>
            <person name="Submissions S."/>
        </authorList>
    </citation>
    <scope>NUCLEOTIDE SEQUENCE</scope>
    <source>
        <strain evidence="3">DSM 45262</strain>
    </source>
</reference>
<dbReference type="AlphaFoldDB" id="A0AA45WSX0"/>
<keyword evidence="3" id="KW-0645">Protease</keyword>
<name>A0AA45WSX0_9BACL</name>
<dbReference type="RefSeq" id="WP_102992645.1">
    <property type="nucleotide sequence ID" value="NZ_FXTU01000013.1"/>
</dbReference>
<dbReference type="InterPro" id="IPR001107">
    <property type="entry name" value="Band_7"/>
</dbReference>
<evidence type="ECO:0000256" key="1">
    <source>
        <dbReference type="SAM" id="Phobius"/>
    </source>
</evidence>
<evidence type="ECO:0000313" key="4">
    <source>
        <dbReference type="Proteomes" id="UP001157946"/>
    </source>
</evidence>
<proteinExistence type="predicted"/>
<dbReference type="GO" id="GO:0016020">
    <property type="term" value="C:membrane"/>
    <property type="evidence" value="ECO:0007669"/>
    <property type="project" value="InterPro"/>
</dbReference>
<dbReference type="InterPro" id="IPR036013">
    <property type="entry name" value="Band_7/SPFH_dom_sf"/>
</dbReference>
<organism evidence="3 4">
    <name type="scientific">Laceyella tengchongensis</name>
    <dbReference type="NCBI Taxonomy" id="574699"/>
    <lineage>
        <taxon>Bacteria</taxon>
        <taxon>Bacillati</taxon>
        <taxon>Bacillota</taxon>
        <taxon>Bacilli</taxon>
        <taxon>Bacillales</taxon>
        <taxon>Thermoactinomycetaceae</taxon>
        <taxon>Laceyella</taxon>
    </lineage>
</organism>
<feature type="domain" description="Band 7" evidence="2">
    <location>
        <begin position="37"/>
        <end position="216"/>
    </location>
</feature>
<keyword evidence="1" id="KW-0472">Membrane</keyword>
<accession>A0AA45WSX0</accession>
<dbReference type="PROSITE" id="PS51257">
    <property type="entry name" value="PROKAR_LIPOPROTEIN"/>
    <property type="match status" value="1"/>
</dbReference>
<keyword evidence="1" id="KW-0812">Transmembrane</keyword>
<evidence type="ECO:0000313" key="3">
    <source>
        <dbReference type="EMBL" id="SMP35450.1"/>
    </source>
</evidence>
<dbReference type="Gene3D" id="3.30.479.30">
    <property type="entry name" value="Band 7 domain"/>
    <property type="match status" value="1"/>
</dbReference>
<evidence type="ECO:0000259" key="2">
    <source>
        <dbReference type="Pfam" id="PF01145"/>
    </source>
</evidence>
<dbReference type="Pfam" id="PF01145">
    <property type="entry name" value="Band_7"/>
    <property type="match status" value="1"/>
</dbReference>